<proteinExistence type="predicted"/>
<dbReference type="Proteomes" id="UP000237105">
    <property type="component" value="Unassembled WGS sequence"/>
</dbReference>
<reference evidence="2" key="1">
    <citation type="submission" date="2016-06" db="EMBL/GenBank/DDBJ databases">
        <title>Parallel loss of symbiosis genes in relatives of nitrogen-fixing non-legume Parasponia.</title>
        <authorList>
            <person name="Van Velzen R."/>
            <person name="Holmer R."/>
            <person name="Bu F."/>
            <person name="Rutten L."/>
            <person name="Van Zeijl A."/>
            <person name="Liu W."/>
            <person name="Santuari L."/>
            <person name="Cao Q."/>
            <person name="Sharma T."/>
            <person name="Shen D."/>
            <person name="Roswanjaya Y."/>
            <person name="Wardhani T."/>
            <person name="Kalhor M.S."/>
            <person name="Jansen J."/>
            <person name="Van den Hoogen J."/>
            <person name="Gungor B."/>
            <person name="Hartog M."/>
            <person name="Hontelez J."/>
            <person name="Verver J."/>
            <person name="Yang W.-C."/>
            <person name="Schijlen E."/>
            <person name="Repin R."/>
            <person name="Schilthuizen M."/>
            <person name="Schranz E."/>
            <person name="Heidstra R."/>
            <person name="Miyata K."/>
            <person name="Fedorova E."/>
            <person name="Kohlen W."/>
            <person name="Bisseling T."/>
            <person name="Smit S."/>
            <person name="Geurts R."/>
        </authorList>
    </citation>
    <scope>NUCLEOTIDE SEQUENCE [LARGE SCALE GENOMIC DNA]</scope>
    <source>
        <strain evidence="2">cv. WU1-14</strain>
    </source>
</reference>
<name>A0A2P5DJR5_PARAD</name>
<gene>
    <name evidence="1" type="ORF">PanWU01x14_057240</name>
</gene>
<organism evidence="1 2">
    <name type="scientific">Parasponia andersonii</name>
    <name type="common">Sponia andersonii</name>
    <dbReference type="NCBI Taxonomy" id="3476"/>
    <lineage>
        <taxon>Eukaryota</taxon>
        <taxon>Viridiplantae</taxon>
        <taxon>Streptophyta</taxon>
        <taxon>Embryophyta</taxon>
        <taxon>Tracheophyta</taxon>
        <taxon>Spermatophyta</taxon>
        <taxon>Magnoliopsida</taxon>
        <taxon>eudicotyledons</taxon>
        <taxon>Gunneridae</taxon>
        <taxon>Pentapetalae</taxon>
        <taxon>rosids</taxon>
        <taxon>fabids</taxon>
        <taxon>Rosales</taxon>
        <taxon>Cannabaceae</taxon>
        <taxon>Parasponia</taxon>
    </lineage>
</organism>
<accession>A0A2P5DJR5</accession>
<comment type="caution">
    <text evidence="1">The sequence shown here is derived from an EMBL/GenBank/DDBJ whole genome shotgun (WGS) entry which is preliminary data.</text>
</comment>
<evidence type="ECO:0000313" key="1">
    <source>
        <dbReference type="EMBL" id="PON73542.1"/>
    </source>
</evidence>
<protein>
    <submittedName>
        <fullName evidence="1">Uncharacterized protein</fullName>
    </submittedName>
</protein>
<dbReference type="EMBL" id="JXTB01000033">
    <property type="protein sequence ID" value="PON73542.1"/>
    <property type="molecule type" value="Genomic_DNA"/>
</dbReference>
<sequence length="72" mass="8153">MQAGLLKLVAKIEASGRRRSAWLVAFETKLTRQAREGGREEEASKEVEVGWAWSAWEGRVIRLSLVTWVAIK</sequence>
<evidence type="ECO:0000313" key="2">
    <source>
        <dbReference type="Proteomes" id="UP000237105"/>
    </source>
</evidence>
<keyword evidence="2" id="KW-1185">Reference proteome</keyword>
<dbReference type="AlphaFoldDB" id="A0A2P5DJR5"/>